<keyword evidence="2" id="KW-0808">Transferase</keyword>
<reference evidence="3" key="2">
    <citation type="journal article" date="2019" name="MicrobiologyOpen">
        <title>High-quality draft genome sequence of Gaiella occulta isolated from a 150 meter deep mineral water borehole and comparison with the genome sequences of other deep-branching lineages of the phylum Actinobacteria.</title>
        <authorList>
            <person name="Severino R."/>
            <person name="Froufe H.J.C."/>
            <person name="Barroso C."/>
            <person name="Albuquerque L."/>
            <person name="Lobo-da-Cunha A."/>
            <person name="da Costa M.S."/>
            <person name="Egas C."/>
        </authorList>
    </citation>
    <scope>NUCLEOTIDE SEQUENCE [LARGE SCALE GENOMIC DNA]</scope>
    <source>
        <strain evidence="3">F2-233</strain>
    </source>
</reference>
<dbReference type="GO" id="GO:0008168">
    <property type="term" value="F:methyltransferase activity"/>
    <property type="evidence" value="ECO:0007669"/>
    <property type="project" value="UniProtKB-KW"/>
</dbReference>
<organism evidence="2 3">
    <name type="scientific">Gaiella occulta</name>
    <dbReference type="NCBI Taxonomy" id="1002870"/>
    <lineage>
        <taxon>Bacteria</taxon>
        <taxon>Bacillati</taxon>
        <taxon>Actinomycetota</taxon>
        <taxon>Thermoleophilia</taxon>
        <taxon>Gaiellales</taxon>
        <taxon>Gaiellaceae</taxon>
        <taxon>Gaiella</taxon>
    </lineage>
</organism>
<dbReference type="SUPFAM" id="SSF53335">
    <property type="entry name" value="S-adenosyl-L-methionine-dependent methyltransferases"/>
    <property type="match status" value="1"/>
</dbReference>
<dbReference type="PANTHER" id="PTHR34203">
    <property type="entry name" value="METHYLTRANSFERASE, FKBM FAMILY PROTEIN"/>
    <property type="match status" value="1"/>
</dbReference>
<keyword evidence="3" id="KW-1185">Reference proteome</keyword>
<evidence type="ECO:0000259" key="1">
    <source>
        <dbReference type="Pfam" id="PF05050"/>
    </source>
</evidence>
<evidence type="ECO:0000313" key="3">
    <source>
        <dbReference type="Proteomes" id="UP000254134"/>
    </source>
</evidence>
<dbReference type="InterPro" id="IPR029063">
    <property type="entry name" value="SAM-dependent_MTases_sf"/>
</dbReference>
<gene>
    <name evidence="2" type="ORF">Gocc_1874</name>
</gene>
<comment type="caution">
    <text evidence="2">The sequence shown here is derived from an EMBL/GenBank/DDBJ whole genome shotgun (WGS) entry which is preliminary data.</text>
</comment>
<feature type="domain" description="Methyltransferase FkbM" evidence="1">
    <location>
        <begin position="90"/>
        <end position="249"/>
    </location>
</feature>
<name>A0A7M2YXU5_9ACTN</name>
<proteinExistence type="predicted"/>
<dbReference type="InterPro" id="IPR006342">
    <property type="entry name" value="FkbM_mtfrase"/>
</dbReference>
<evidence type="ECO:0000313" key="2">
    <source>
        <dbReference type="EMBL" id="RDI74298.1"/>
    </source>
</evidence>
<dbReference type="InterPro" id="IPR052514">
    <property type="entry name" value="SAM-dependent_MTase"/>
</dbReference>
<dbReference type="PANTHER" id="PTHR34203:SF15">
    <property type="entry name" value="SLL1173 PROTEIN"/>
    <property type="match status" value="1"/>
</dbReference>
<dbReference type="Gene3D" id="3.40.50.150">
    <property type="entry name" value="Vaccinia Virus protein VP39"/>
    <property type="match status" value="1"/>
</dbReference>
<dbReference type="Proteomes" id="UP000254134">
    <property type="component" value="Unassembled WGS sequence"/>
</dbReference>
<dbReference type="NCBIfam" id="TIGR01444">
    <property type="entry name" value="fkbM_fam"/>
    <property type="match status" value="1"/>
</dbReference>
<dbReference type="OrthoDB" id="7542440at2"/>
<reference evidence="2 3" key="1">
    <citation type="submission" date="2018-07" db="EMBL/GenBank/DDBJ databases">
        <title>High-quality-draft genome sequence of Gaiella occulta.</title>
        <authorList>
            <person name="Severino R."/>
            <person name="Froufe H.J.C."/>
            <person name="Rainey F.A."/>
            <person name="Barroso C."/>
            <person name="Albuquerque L."/>
            <person name="Lobo-Da-Cunha A."/>
            <person name="Da Costa M.S."/>
            <person name="Egas C."/>
        </authorList>
    </citation>
    <scope>NUCLEOTIDE SEQUENCE [LARGE SCALE GENOMIC DNA]</scope>
    <source>
        <strain evidence="2 3">F2-233</strain>
    </source>
</reference>
<dbReference type="EMBL" id="QQZY01000004">
    <property type="protein sequence ID" value="RDI74298.1"/>
    <property type="molecule type" value="Genomic_DNA"/>
</dbReference>
<accession>A0A7M2YXU5</accession>
<dbReference type="RefSeq" id="WP_147281238.1">
    <property type="nucleotide sequence ID" value="NZ_QQZY01000004.1"/>
</dbReference>
<dbReference type="AlphaFoldDB" id="A0A7M2YXU5"/>
<dbReference type="Pfam" id="PF05050">
    <property type="entry name" value="Methyltransf_21"/>
    <property type="match status" value="1"/>
</dbReference>
<sequence length="299" mass="32438">MTSHLRALWVLERVAGALRRVGLGAMVDAVGRRIAPTVGTFDVEIDGLRLHGDHIGQLYYVRELLQSDREGAFVEALCASIERGATVLEAGAHIGYVTLQAARAVGGSGRVITFEPNPRTVPLIERSLAANGLTDRVTLVPLALGDAAGRHVFHISGGGDTSSLHRPDGDSQQVEVEVTTVDEWLDQEVRVDVVKLDIEGGEVAALRGMRRTLERAGPGLIVFAECNPGMLERAGSSSEELFATLRSHGLEIMWIDESRRMPRPLEEADWSHGYVNLFCRRAASGRGRDFGPDRAASRS</sequence>
<keyword evidence="2" id="KW-0489">Methyltransferase</keyword>
<protein>
    <submittedName>
        <fullName evidence="2">Methyltransferase, FkbM family</fullName>
    </submittedName>
</protein>
<dbReference type="GO" id="GO:0032259">
    <property type="term" value="P:methylation"/>
    <property type="evidence" value="ECO:0007669"/>
    <property type="project" value="UniProtKB-KW"/>
</dbReference>